<dbReference type="Proteomes" id="UP001143330">
    <property type="component" value="Unassembled WGS sequence"/>
</dbReference>
<dbReference type="GO" id="GO:0005886">
    <property type="term" value="C:plasma membrane"/>
    <property type="evidence" value="ECO:0007669"/>
    <property type="project" value="UniProtKB-SubCell"/>
</dbReference>
<comment type="similarity">
    <text evidence="7">Belongs to the binding-protein-dependent transport system permease family.</text>
</comment>
<dbReference type="PANTHER" id="PTHR43163:SF9">
    <property type="entry name" value="ABC TRANSPORTER PERMEASE PROTEIN"/>
    <property type="match status" value="1"/>
</dbReference>
<evidence type="ECO:0000256" key="7">
    <source>
        <dbReference type="RuleBase" id="RU363032"/>
    </source>
</evidence>
<protein>
    <submittedName>
        <fullName evidence="9">Transporter</fullName>
    </submittedName>
</protein>
<dbReference type="EMBL" id="BSFM01000011">
    <property type="protein sequence ID" value="GLK83795.1"/>
    <property type="molecule type" value="Genomic_DNA"/>
</dbReference>
<dbReference type="Pfam" id="PF19300">
    <property type="entry name" value="BPD_transp_1_N"/>
    <property type="match status" value="1"/>
</dbReference>
<dbReference type="Pfam" id="PF00528">
    <property type="entry name" value="BPD_transp_1"/>
    <property type="match status" value="1"/>
</dbReference>
<dbReference type="SUPFAM" id="SSF161098">
    <property type="entry name" value="MetI-like"/>
    <property type="match status" value="1"/>
</dbReference>
<dbReference type="GO" id="GO:0055085">
    <property type="term" value="P:transmembrane transport"/>
    <property type="evidence" value="ECO:0007669"/>
    <property type="project" value="InterPro"/>
</dbReference>
<name>A0A9W6JX99_9HYPH</name>
<evidence type="ECO:0000256" key="2">
    <source>
        <dbReference type="ARBA" id="ARBA00022448"/>
    </source>
</evidence>
<comment type="subcellular location">
    <subcellularLocation>
        <location evidence="1 7">Cell membrane</location>
        <topology evidence="1 7">Multi-pass membrane protein</topology>
    </subcellularLocation>
</comment>
<feature type="transmembrane region" description="Helical" evidence="7">
    <location>
        <begin position="12"/>
        <end position="32"/>
    </location>
</feature>
<keyword evidence="3" id="KW-1003">Cell membrane</keyword>
<feature type="transmembrane region" description="Helical" evidence="7">
    <location>
        <begin position="290"/>
        <end position="316"/>
    </location>
</feature>
<dbReference type="PROSITE" id="PS50928">
    <property type="entry name" value="ABC_TM1"/>
    <property type="match status" value="1"/>
</dbReference>
<evidence type="ECO:0000256" key="6">
    <source>
        <dbReference type="ARBA" id="ARBA00023136"/>
    </source>
</evidence>
<feature type="transmembrane region" description="Helical" evidence="7">
    <location>
        <begin position="135"/>
        <end position="162"/>
    </location>
</feature>
<evidence type="ECO:0000313" key="10">
    <source>
        <dbReference type="Proteomes" id="UP001143330"/>
    </source>
</evidence>
<dbReference type="AlphaFoldDB" id="A0A9W6JX99"/>
<gene>
    <name evidence="9" type="ORF">GCM10017653_18650</name>
</gene>
<dbReference type="CDD" id="cd06261">
    <property type="entry name" value="TM_PBP2"/>
    <property type="match status" value="1"/>
</dbReference>
<dbReference type="Gene3D" id="1.10.3720.10">
    <property type="entry name" value="MetI-like"/>
    <property type="match status" value="1"/>
</dbReference>
<keyword evidence="10" id="KW-1185">Reference proteome</keyword>
<dbReference type="RefSeq" id="WP_213364001.1">
    <property type="nucleotide sequence ID" value="NZ_BSFM01000011.1"/>
</dbReference>
<feature type="domain" description="ABC transmembrane type-1" evidence="8">
    <location>
        <begin position="98"/>
        <end position="313"/>
    </location>
</feature>
<evidence type="ECO:0000256" key="4">
    <source>
        <dbReference type="ARBA" id="ARBA00022692"/>
    </source>
</evidence>
<feature type="transmembrane region" description="Helical" evidence="7">
    <location>
        <begin position="102"/>
        <end position="123"/>
    </location>
</feature>
<evidence type="ECO:0000259" key="8">
    <source>
        <dbReference type="PROSITE" id="PS50928"/>
    </source>
</evidence>
<keyword evidence="6 7" id="KW-0472">Membrane</keyword>
<organism evidence="9 10">
    <name type="scientific">Ancylobacter defluvii</name>
    <dbReference type="NCBI Taxonomy" id="1282440"/>
    <lineage>
        <taxon>Bacteria</taxon>
        <taxon>Pseudomonadati</taxon>
        <taxon>Pseudomonadota</taxon>
        <taxon>Alphaproteobacteria</taxon>
        <taxon>Hyphomicrobiales</taxon>
        <taxon>Xanthobacteraceae</taxon>
        <taxon>Ancylobacter</taxon>
    </lineage>
</organism>
<dbReference type="PANTHER" id="PTHR43163">
    <property type="entry name" value="DIPEPTIDE TRANSPORT SYSTEM PERMEASE PROTEIN DPPB-RELATED"/>
    <property type="match status" value="1"/>
</dbReference>
<feature type="transmembrane region" description="Helical" evidence="7">
    <location>
        <begin position="244"/>
        <end position="270"/>
    </location>
</feature>
<dbReference type="InterPro" id="IPR035906">
    <property type="entry name" value="MetI-like_sf"/>
</dbReference>
<keyword evidence="5 7" id="KW-1133">Transmembrane helix</keyword>
<evidence type="ECO:0000256" key="5">
    <source>
        <dbReference type="ARBA" id="ARBA00022989"/>
    </source>
</evidence>
<dbReference type="InterPro" id="IPR045621">
    <property type="entry name" value="BPD_transp_1_N"/>
</dbReference>
<reference evidence="9" key="2">
    <citation type="submission" date="2023-01" db="EMBL/GenBank/DDBJ databases">
        <authorList>
            <person name="Sun Q."/>
            <person name="Evtushenko L."/>
        </authorList>
    </citation>
    <scope>NUCLEOTIDE SEQUENCE</scope>
    <source>
        <strain evidence="9">VKM B-2789</strain>
    </source>
</reference>
<sequence length="323" mass="35745">MSLLVFVIRRLLYIVPLLVCAVTVIFFLVHAAPGDPVDYIIGEAGADSEVVARLRAEMGLDQPLLVQLWRYVLQVLSGNLGYSLVSSAPVLDLILERFPATLLLMASQYTLSAILGVLLGVLAARRPNSPVDTALTFLSLTSFSLPIFWLGQMMILAFGYHLNWFPIQGMSNLREGYTGWRYALDLAHHMVLPVATLTIFNLGLIMRLTRASMLQVVGQDYVKVAYAKGHSERTVLLRHALRNALLPVVTVVGLEIPGLIAGAVLAETVFAWPGLGRLTFDAINSRDYPLLMGMFIFISFFVIVANLLVDIIYGLLDPRIRYQ</sequence>
<keyword evidence="2 7" id="KW-0813">Transport</keyword>
<keyword evidence="4 7" id="KW-0812">Transmembrane</keyword>
<proteinExistence type="inferred from homology"/>
<evidence type="ECO:0000313" key="9">
    <source>
        <dbReference type="EMBL" id="GLK83795.1"/>
    </source>
</evidence>
<evidence type="ECO:0000256" key="1">
    <source>
        <dbReference type="ARBA" id="ARBA00004651"/>
    </source>
</evidence>
<dbReference type="InterPro" id="IPR000515">
    <property type="entry name" value="MetI-like"/>
</dbReference>
<evidence type="ECO:0000256" key="3">
    <source>
        <dbReference type="ARBA" id="ARBA00022475"/>
    </source>
</evidence>
<accession>A0A9W6JX99</accession>
<feature type="transmembrane region" description="Helical" evidence="7">
    <location>
        <begin position="182"/>
        <end position="205"/>
    </location>
</feature>
<comment type="caution">
    <text evidence="9">The sequence shown here is derived from an EMBL/GenBank/DDBJ whole genome shotgun (WGS) entry which is preliminary data.</text>
</comment>
<reference evidence="9" key="1">
    <citation type="journal article" date="2014" name="Int. J. Syst. Evol. Microbiol.">
        <title>Complete genome sequence of Corynebacterium casei LMG S-19264T (=DSM 44701T), isolated from a smear-ripened cheese.</title>
        <authorList>
            <consortium name="US DOE Joint Genome Institute (JGI-PGF)"/>
            <person name="Walter F."/>
            <person name="Albersmeier A."/>
            <person name="Kalinowski J."/>
            <person name="Ruckert C."/>
        </authorList>
    </citation>
    <scope>NUCLEOTIDE SEQUENCE</scope>
    <source>
        <strain evidence="9">VKM B-2789</strain>
    </source>
</reference>